<protein>
    <submittedName>
        <fullName evidence="2">Uncharacterized protein</fullName>
    </submittedName>
</protein>
<dbReference type="AlphaFoldDB" id="A0A397SVE8"/>
<dbReference type="EMBL" id="QKYT01000198">
    <property type="protein sequence ID" value="RIA89968.1"/>
    <property type="molecule type" value="Genomic_DNA"/>
</dbReference>
<gene>
    <name evidence="2" type="ORF">C1645_824037</name>
</gene>
<evidence type="ECO:0000313" key="3">
    <source>
        <dbReference type="Proteomes" id="UP000265703"/>
    </source>
</evidence>
<sequence length="161" mass="18655">MSILRRNFPLAEDLTKLKNLETLRNAYLTVSYWEKQPFAEVAEPEIKFYELTPEQETIVKEKALELLEEKEEQRGNEKGKDQSGLREAIEFKDSEGKPTRVYDYAGQKEAADRSNIDKNPGSRKLGVDDLISRFKVYTEAVEENQEADLHFEFDHELVPGN</sequence>
<evidence type="ECO:0000313" key="2">
    <source>
        <dbReference type="EMBL" id="RIA89968.1"/>
    </source>
</evidence>
<feature type="region of interest" description="Disordered" evidence="1">
    <location>
        <begin position="69"/>
        <end position="125"/>
    </location>
</feature>
<dbReference type="Proteomes" id="UP000265703">
    <property type="component" value="Unassembled WGS sequence"/>
</dbReference>
<reference evidence="2 3" key="1">
    <citation type="submission" date="2018-06" db="EMBL/GenBank/DDBJ databases">
        <title>Comparative genomics reveals the genomic features of Rhizophagus irregularis, R. cerebriforme, R. diaphanum and Gigaspora rosea, and their symbiotic lifestyle signature.</title>
        <authorList>
            <person name="Morin E."/>
            <person name="San Clemente H."/>
            <person name="Chen E.C.H."/>
            <person name="De La Providencia I."/>
            <person name="Hainaut M."/>
            <person name="Kuo A."/>
            <person name="Kohler A."/>
            <person name="Murat C."/>
            <person name="Tang N."/>
            <person name="Roy S."/>
            <person name="Loubradou J."/>
            <person name="Henrissat B."/>
            <person name="Grigoriev I.V."/>
            <person name="Corradi N."/>
            <person name="Roux C."/>
            <person name="Martin F.M."/>
        </authorList>
    </citation>
    <scope>NUCLEOTIDE SEQUENCE [LARGE SCALE GENOMIC DNA]</scope>
    <source>
        <strain evidence="2 3">DAOM 227022</strain>
    </source>
</reference>
<evidence type="ECO:0000256" key="1">
    <source>
        <dbReference type="SAM" id="MobiDB-lite"/>
    </source>
</evidence>
<comment type="caution">
    <text evidence="2">The sequence shown here is derived from an EMBL/GenBank/DDBJ whole genome shotgun (WGS) entry which is preliminary data.</text>
</comment>
<organism evidence="2 3">
    <name type="scientific">Glomus cerebriforme</name>
    <dbReference type="NCBI Taxonomy" id="658196"/>
    <lineage>
        <taxon>Eukaryota</taxon>
        <taxon>Fungi</taxon>
        <taxon>Fungi incertae sedis</taxon>
        <taxon>Mucoromycota</taxon>
        <taxon>Glomeromycotina</taxon>
        <taxon>Glomeromycetes</taxon>
        <taxon>Glomerales</taxon>
        <taxon>Glomeraceae</taxon>
        <taxon>Glomus</taxon>
    </lineage>
</organism>
<keyword evidence="3" id="KW-1185">Reference proteome</keyword>
<proteinExistence type="predicted"/>
<feature type="compositionally biased region" description="Basic and acidic residues" evidence="1">
    <location>
        <begin position="69"/>
        <end position="100"/>
    </location>
</feature>
<name>A0A397SVE8_9GLOM</name>
<accession>A0A397SVE8</accession>